<dbReference type="Proteomes" id="UP001243844">
    <property type="component" value="Unassembled WGS sequence"/>
</dbReference>
<evidence type="ECO:0000313" key="3">
    <source>
        <dbReference type="EMBL" id="MDQ8934683.1"/>
    </source>
</evidence>
<feature type="chain" id="PRO_5043801773" evidence="2">
    <location>
        <begin position="19"/>
        <end position="143"/>
    </location>
</feature>
<sequence>MMKNLGLLSLSFITLALAACQSVPQQYNGATGYQVETKNADSAILAYTLAGRADRKLDENKLQRACQKVLASNKTYKLQVLSINEIPNPAVNSKNAQSIQLGHSRTSFSLSETPSLNNGENYATRQALDTRPSTLRVVRYSCS</sequence>
<accession>A0AAW8J6D7</accession>
<evidence type="ECO:0000256" key="2">
    <source>
        <dbReference type="SAM" id="SignalP"/>
    </source>
</evidence>
<evidence type="ECO:0000256" key="1">
    <source>
        <dbReference type="SAM" id="MobiDB-lite"/>
    </source>
</evidence>
<protein>
    <submittedName>
        <fullName evidence="3">Uncharacterized protein</fullName>
    </submittedName>
</protein>
<name>A0AAW8J6D7_9GAMM</name>
<organism evidence="3 4">
    <name type="scientific">Acinetobacter rudis</name>
    <dbReference type="NCBI Taxonomy" id="632955"/>
    <lineage>
        <taxon>Bacteria</taxon>
        <taxon>Pseudomonadati</taxon>
        <taxon>Pseudomonadota</taxon>
        <taxon>Gammaproteobacteria</taxon>
        <taxon>Moraxellales</taxon>
        <taxon>Moraxellaceae</taxon>
        <taxon>Acinetobacter</taxon>
    </lineage>
</organism>
<feature type="compositionally biased region" description="Polar residues" evidence="1">
    <location>
        <begin position="108"/>
        <end position="124"/>
    </location>
</feature>
<proteinExistence type="predicted"/>
<gene>
    <name evidence="3" type="ORF">RFH47_02890</name>
</gene>
<dbReference type="AlphaFoldDB" id="A0AAW8J6D7"/>
<dbReference type="PROSITE" id="PS51257">
    <property type="entry name" value="PROKAR_LIPOPROTEIN"/>
    <property type="match status" value="1"/>
</dbReference>
<reference evidence="3" key="1">
    <citation type="submission" date="2023-08" db="EMBL/GenBank/DDBJ databases">
        <title>Emergence of clinically-relevant ST2 carbapenem-resistant Acinetobacter baumannii strains in hospital sewages in Zhejiang, East of China.</title>
        <authorList>
            <person name="Kaichao C."/>
            <person name="Zhang R."/>
        </authorList>
    </citation>
    <scope>NUCLEOTIDE SEQUENCE</scope>
    <source>
        <strain evidence="3">M-RB-37</strain>
    </source>
</reference>
<feature type="region of interest" description="Disordered" evidence="1">
    <location>
        <begin position="108"/>
        <end position="127"/>
    </location>
</feature>
<keyword evidence="2" id="KW-0732">Signal</keyword>
<evidence type="ECO:0000313" key="4">
    <source>
        <dbReference type="Proteomes" id="UP001243844"/>
    </source>
</evidence>
<comment type="caution">
    <text evidence="3">The sequence shown here is derived from an EMBL/GenBank/DDBJ whole genome shotgun (WGS) entry which is preliminary data.</text>
</comment>
<dbReference type="EMBL" id="JAVIDL010000003">
    <property type="protein sequence ID" value="MDQ8934683.1"/>
    <property type="molecule type" value="Genomic_DNA"/>
</dbReference>
<feature type="signal peptide" evidence="2">
    <location>
        <begin position="1"/>
        <end position="18"/>
    </location>
</feature>